<dbReference type="VEuPathDB" id="FungiDB:yc1106_04859"/>
<evidence type="ECO:0000313" key="1">
    <source>
        <dbReference type="EMBL" id="USP77585.1"/>
    </source>
</evidence>
<keyword evidence="2" id="KW-1185">Reference proteome</keyword>
<gene>
    <name evidence="1" type="ORF">yc1106_04859</name>
</gene>
<reference evidence="1" key="1">
    <citation type="submission" date="2021-12" db="EMBL/GenBank/DDBJ databases">
        <title>Curvularia clavata genome.</title>
        <authorList>
            <person name="Cao Y."/>
        </authorList>
    </citation>
    <scope>NUCLEOTIDE SEQUENCE</scope>
    <source>
        <strain evidence="1">Yc1106</strain>
    </source>
</reference>
<dbReference type="EMBL" id="CP089276">
    <property type="protein sequence ID" value="USP77585.1"/>
    <property type="molecule type" value="Genomic_DNA"/>
</dbReference>
<evidence type="ECO:0008006" key="3">
    <source>
        <dbReference type="Google" id="ProtNLM"/>
    </source>
</evidence>
<sequence>MAEVGAVASVVQLADVTLRISGEVCKFLDAYKSTDRDLKLLWDALRDVEANIRNLRAYVLLFQKSNAAVDEYENLSETIIGALKGYDADVLAVKRILPPKPLERVKDKARWAFKKRERQELMERITQRNSSLTTALGIMESQQSLRIRKDTQEILAKQTASDVFTSRNLADIVSEMQKQEENHAELLSRSRNIITSIQSIKASSNRQRKTLISVATQQAAITNDRLKRTNRSGLRLVRNTKQANIKLDKLSRQVQQSSKQTQQTIDVMIADIKGIHAKTTFAASSIETITRFVREEIRAIFTPLVQEALDQKETHREETLRRLENVNDAVTREIGSDISAQRTVEAREWHTLHTPNSDRTIADQRNKESWRTQSELNAAQSLILNQGSANLHYTISTYKRKWSQEFSFGRLDIEIECTNHRLNGSPQSKSYTSIEIHFWPAQRYLNLPQISAFYSTAPTSEGASEDGSFWANTFEKL</sequence>
<dbReference type="AlphaFoldDB" id="A0A9Q8Z9F0"/>
<accession>A0A9Q8Z9F0</accession>
<proteinExistence type="predicted"/>
<dbReference type="OrthoDB" id="3787958at2759"/>
<name>A0A9Q8Z9F0_CURCL</name>
<evidence type="ECO:0000313" key="2">
    <source>
        <dbReference type="Proteomes" id="UP001056012"/>
    </source>
</evidence>
<protein>
    <recommendedName>
        <fullName evidence="3">Fungal N-terminal domain-containing protein</fullName>
    </recommendedName>
</protein>
<organism evidence="1 2">
    <name type="scientific">Curvularia clavata</name>
    <dbReference type="NCBI Taxonomy" id="95742"/>
    <lineage>
        <taxon>Eukaryota</taxon>
        <taxon>Fungi</taxon>
        <taxon>Dikarya</taxon>
        <taxon>Ascomycota</taxon>
        <taxon>Pezizomycotina</taxon>
        <taxon>Dothideomycetes</taxon>
        <taxon>Pleosporomycetidae</taxon>
        <taxon>Pleosporales</taxon>
        <taxon>Pleosporineae</taxon>
        <taxon>Pleosporaceae</taxon>
        <taxon>Curvularia</taxon>
    </lineage>
</organism>
<dbReference type="Proteomes" id="UP001056012">
    <property type="component" value="Chromosome 3"/>
</dbReference>